<protein>
    <submittedName>
        <fullName evidence="2">Uncharacterized protein</fullName>
    </submittedName>
</protein>
<proteinExistence type="predicted"/>
<dbReference type="EMBL" id="MU167213">
    <property type="protein sequence ID" value="KAG0151488.1"/>
    <property type="molecule type" value="Genomic_DNA"/>
</dbReference>
<dbReference type="AlphaFoldDB" id="A0A9P6NW91"/>
<evidence type="ECO:0000313" key="3">
    <source>
        <dbReference type="Proteomes" id="UP000886653"/>
    </source>
</evidence>
<organism evidence="2 3">
    <name type="scientific">Cronartium quercuum f. sp. fusiforme G11</name>
    <dbReference type="NCBI Taxonomy" id="708437"/>
    <lineage>
        <taxon>Eukaryota</taxon>
        <taxon>Fungi</taxon>
        <taxon>Dikarya</taxon>
        <taxon>Basidiomycota</taxon>
        <taxon>Pucciniomycotina</taxon>
        <taxon>Pucciniomycetes</taxon>
        <taxon>Pucciniales</taxon>
        <taxon>Coleosporiaceae</taxon>
        <taxon>Cronartium</taxon>
    </lineage>
</organism>
<feature type="region of interest" description="Disordered" evidence="1">
    <location>
        <begin position="1"/>
        <end position="30"/>
    </location>
</feature>
<sequence length="58" mass="6186">MQLNLADANGEEFTAKATAPTNQGPLPEDIWASKTDLTEVWEHPDEGANTNLSGHPGP</sequence>
<reference evidence="2" key="1">
    <citation type="submission" date="2013-11" db="EMBL/GenBank/DDBJ databases">
        <title>Genome sequence of the fusiform rust pathogen reveals effectors for host alternation and coevolution with pine.</title>
        <authorList>
            <consortium name="DOE Joint Genome Institute"/>
            <person name="Smith K."/>
            <person name="Pendleton A."/>
            <person name="Kubisiak T."/>
            <person name="Anderson C."/>
            <person name="Salamov A."/>
            <person name="Aerts A."/>
            <person name="Riley R."/>
            <person name="Clum A."/>
            <person name="Lindquist E."/>
            <person name="Ence D."/>
            <person name="Campbell M."/>
            <person name="Kronenberg Z."/>
            <person name="Feau N."/>
            <person name="Dhillon B."/>
            <person name="Hamelin R."/>
            <person name="Burleigh J."/>
            <person name="Smith J."/>
            <person name="Yandell M."/>
            <person name="Nelson C."/>
            <person name="Grigoriev I."/>
            <person name="Davis J."/>
        </authorList>
    </citation>
    <scope>NUCLEOTIDE SEQUENCE</scope>
    <source>
        <strain evidence="2">G11</strain>
    </source>
</reference>
<accession>A0A9P6NW91</accession>
<evidence type="ECO:0000313" key="2">
    <source>
        <dbReference type="EMBL" id="KAG0151488.1"/>
    </source>
</evidence>
<keyword evidence="3" id="KW-1185">Reference proteome</keyword>
<dbReference type="Proteomes" id="UP000886653">
    <property type="component" value="Unassembled WGS sequence"/>
</dbReference>
<comment type="caution">
    <text evidence="2">The sequence shown here is derived from an EMBL/GenBank/DDBJ whole genome shotgun (WGS) entry which is preliminary data.</text>
</comment>
<name>A0A9P6NW91_9BASI</name>
<gene>
    <name evidence="2" type="ORF">CROQUDRAFT_86915</name>
</gene>
<evidence type="ECO:0000256" key="1">
    <source>
        <dbReference type="SAM" id="MobiDB-lite"/>
    </source>
</evidence>